<dbReference type="Proteomes" id="UP000481861">
    <property type="component" value="Unassembled WGS sequence"/>
</dbReference>
<reference evidence="1 2" key="1">
    <citation type="submission" date="2020-01" db="EMBL/GenBank/DDBJ databases">
        <authorList>
            <consortium name="DOE Joint Genome Institute"/>
            <person name="Haridas S."/>
            <person name="Albert R."/>
            <person name="Binder M."/>
            <person name="Bloem J."/>
            <person name="Labutti K."/>
            <person name="Salamov A."/>
            <person name="Andreopoulos B."/>
            <person name="Baker S.E."/>
            <person name="Barry K."/>
            <person name="Bills G."/>
            <person name="Bluhm B.H."/>
            <person name="Cannon C."/>
            <person name="Castanera R."/>
            <person name="Culley D.E."/>
            <person name="Daum C."/>
            <person name="Ezra D."/>
            <person name="Gonzalez J.B."/>
            <person name="Henrissat B."/>
            <person name="Kuo A."/>
            <person name="Liang C."/>
            <person name="Lipzen A."/>
            <person name="Lutzoni F."/>
            <person name="Magnuson J."/>
            <person name="Mondo S."/>
            <person name="Nolan M."/>
            <person name="Ohm R."/>
            <person name="Pangilinan J."/>
            <person name="Park H.-J.H."/>
            <person name="Ramirez L."/>
            <person name="Alfaro M."/>
            <person name="Sun H."/>
            <person name="Tritt A."/>
            <person name="Yoshinaga Y."/>
            <person name="Zwiers L.-H.L."/>
            <person name="Turgeon B.G."/>
            <person name="Goodwin S.B."/>
            <person name="Spatafora J.W."/>
            <person name="Crous P.W."/>
            <person name="Grigoriev I.V."/>
        </authorList>
    </citation>
    <scope>NUCLEOTIDE SEQUENCE [LARGE SCALE GENOMIC DNA]</scope>
    <source>
        <strain evidence="1 2">CBS 611.86</strain>
    </source>
</reference>
<gene>
    <name evidence="1" type="ORF">BDV95DRAFT_214452</name>
</gene>
<comment type="caution">
    <text evidence="1">The sequence shown here is derived from an EMBL/GenBank/DDBJ whole genome shotgun (WGS) entry which is preliminary data.</text>
</comment>
<keyword evidence="2" id="KW-1185">Reference proteome</keyword>
<sequence length="200" mass="22822">MACAFAGDCEAKYTKPAGYACDTCAYLHSWVLEEKKLAPFLSEDARARIVQLARDKKNRNMNWCATEDDEYQGAAWQKPFRARLKERKNKKCDPTSVDKGELCASCKIVAGGWYQGRFHEGRVRHYCVLKHQEAPEVFKTKQMPPVGAPCAPVREQSEICEICQKHYRNHDAALLATWFEDSNGRMRLNGPARHGFGFLF</sequence>
<accession>A0A7C8HZF2</accession>
<dbReference type="EMBL" id="JAADJZ010000029">
    <property type="protein sequence ID" value="KAF2866169.1"/>
    <property type="molecule type" value="Genomic_DNA"/>
</dbReference>
<proteinExistence type="predicted"/>
<protein>
    <submittedName>
        <fullName evidence="1">Uncharacterized protein</fullName>
    </submittedName>
</protein>
<dbReference type="AlphaFoldDB" id="A0A7C8HZF2"/>
<evidence type="ECO:0000313" key="2">
    <source>
        <dbReference type="Proteomes" id="UP000481861"/>
    </source>
</evidence>
<organism evidence="1 2">
    <name type="scientific">Massariosphaeria phaeospora</name>
    <dbReference type="NCBI Taxonomy" id="100035"/>
    <lineage>
        <taxon>Eukaryota</taxon>
        <taxon>Fungi</taxon>
        <taxon>Dikarya</taxon>
        <taxon>Ascomycota</taxon>
        <taxon>Pezizomycotina</taxon>
        <taxon>Dothideomycetes</taxon>
        <taxon>Pleosporomycetidae</taxon>
        <taxon>Pleosporales</taxon>
        <taxon>Pleosporales incertae sedis</taxon>
        <taxon>Massariosphaeria</taxon>
    </lineage>
</organism>
<evidence type="ECO:0000313" key="1">
    <source>
        <dbReference type="EMBL" id="KAF2866169.1"/>
    </source>
</evidence>
<name>A0A7C8HZF2_9PLEO</name>